<name>A0A834IBG6_RHYFE</name>
<proteinExistence type="predicted"/>
<reference evidence="1" key="1">
    <citation type="submission" date="2020-08" db="EMBL/GenBank/DDBJ databases">
        <title>Genome sequencing and assembly of the red palm weevil Rhynchophorus ferrugineus.</title>
        <authorList>
            <person name="Dias G.B."/>
            <person name="Bergman C.M."/>
            <person name="Manee M."/>
        </authorList>
    </citation>
    <scope>NUCLEOTIDE SEQUENCE</scope>
    <source>
        <strain evidence="1">AA-2017</strain>
        <tissue evidence="1">Whole larva</tissue>
    </source>
</reference>
<protein>
    <submittedName>
        <fullName evidence="1">Uncharacterized protein</fullName>
    </submittedName>
</protein>
<dbReference type="EMBL" id="JAACXV010011754">
    <property type="protein sequence ID" value="KAF7274943.1"/>
    <property type="molecule type" value="Genomic_DNA"/>
</dbReference>
<evidence type="ECO:0000313" key="1">
    <source>
        <dbReference type="EMBL" id="KAF7274943.1"/>
    </source>
</evidence>
<organism evidence="1 2">
    <name type="scientific">Rhynchophorus ferrugineus</name>
    <name type="common">Red palm weevil</name>
    <name type="synonym">Curculio ferrugineus</name>
    <dbReference type="NCBI Taxonomy" id="354439"/>
    <lineage>
        <taxon>Eukaryota</taxon>
        <taxon>Metazoa</taxon>
        <taxon>Ecdysozoa</taxon>
        <taxon>Arthropoda</taxon>
        <taxon>Hexapoda</taxon>
        <taxon>Insecta</taxon>
        <taxon>Pterygota</taxon>
        <taxon>Neoptera</taxon>
        <taxon>Endopterygota</taxon>
        <taxon>Coleoptera</taxon>
        <taxon>Polyphaga</taxon>
        <taxon>Cucujiformia</taxon>
        <taxon>Curculionidae</taxon>
        <taxon>Dryophthorinae</taxon>
        <taxon>Rhynchophorus</taxon>
    </lineage>
</organism>
<dbReference type="AlphaFoldDB" id="A0A834IBG6"/>
<sequence length="101" mass="11201">MRRDVVYKLLWFPAGVRGRLSFRLYFCARDQILGGSRMRSLLNYLSPARDPQLDDAPRTLFAVGGATIAEHATRGHLNIGGRPNIYIGISFGPFSSASTFP</sequence>
<gene>
    <name evidence="1" type="ORF">GWI33_012394</name>
</gene>
<evidence type="ECO:0000313" key="2">
    <source>
        <dbReference type="Proteomes" id="UP000625711"/>
    </source>
</evidence>
<dbReference type="Proteomes" id="UP000625711">
    <property type="component" value="Unassembled WGS sequence"/>
</dbReference>
<comment type="caution">
    <text evidence="1">The sequence shown here is derived from an EMBL/GenBank/DDBJ whole genome shotgun (WGS) entry which is preliminary data.</text>
</comment>
<accession>A0A834IBG6</accession>
<keyword evidence="2" id="KW-1185">Reference proteome</keyword>